<evidence type="ECO:0000256" key="4">
    <source>
        <dbReference type="SAM" id="Coils"/>
    </source>
</evidence>
<comment type="similarity">
    <text evidence="1 3">Belongs to the RRF family.</text>
</comment>
<comment type="caution">
    <text evidence="7">The sequence shown here is derived from an EMBL/GenBank/DDBJ whole genome shotgun (WGS) entry which is preliminary data.</text>
</comment>
<keyword evidence="4" id="KW-0175">Coiled coil</keyword>
<dbReference type="Gene3D" id="1.10.132.20">
    <property type="entry name" value="Ribosome-recycling factor"/>
    <property type="match status" value="1"/>
</dbReference>
<comment type="function">
    <text evidence="3">Responsible for the release of ribosomes from messenger RNA at the termination of protein biosynthesis. May increase the efficiency of translation by recycling ribosomes from one round of translation to another.</text>
</comment>
<accession>A0A5C5W9K0</accession>
<dbReference type="FunFam" id="3.30.1360.40:FF:000001">
    <property type="entry name" value="Ribosome-recycling factor"/>
    <property type="match status" value="1"/>
</dbReference>
<dbReference type="InterPro" id="IPR036191">
    <property type="entry name" value="RRF_sf"/>
</dbReference>
<dbReference type="CDD" id="cd00520">
    <property type="entry name" value="RRF"/>
    <property type="match status" value="1"/>
</dbReference>
<protein>
    <recommendedName>
        <fullName evidence="3">Ribosome-recycling factor</fullName>
        <shortName evidence="3">RRF</shortName>
    </recommendedName>
    <alternativeName>
        <fullName evidence="3">Ribosome-releasing factor</fullName>
    </alternativeName>
</protein>
<feature type="coiled-coil region" evidence="4">
    <location>
        <begin position="133"/>
        <end position="160"/>
    </location>
</feature>
<evidence type="ECO:0000313" key="8">
    <source>
        <dbReference type="Proteomes" id="UP000318995"/>
    </source>
</evidence>
<dbReference type="Gene3D" id="3.30.1360.40">
    <property type="match status" value="1"/>
</dbReference>
<name>A0A5C5W9K0_9BACT</name>
<dbReference type="PANTHER" id="PTHR20982:SF3">
    <property type="entry name" value="MITOCHONDRIAL RIBOSOME RECYCLING FACTOR PSEUDO 1"/>
    <property type="match status" value="1"/>
</dbReference>
<feature type="region of interest" description="Disordered" evidence="5">
    <location>
        <begin position="160"/>
        <end position="187"/>
    </location>
</feature>
<dbReference type="EMBL" id="SJPH01000002">
    <property type="protein sequence ID" value="TWT47340.1"/>
    <property type="molecule type" value="Genomic_DNA"/>
</dbReference>
<evidence type="ECO:0000256" key="3">
    <source>
        <dbReference type="HAMAP-Rule" id="MF_00040"/>
    </source>
</evidence>
<dbReference type="RefSeq" id="WP_146571888.1">
    <property type="nucleotide sequence ID" value="NZ_SJPH01000002.1"/>
</dbReference>
<dbReference type="OrthoDB" id="9804006at2"/>
<evidence type="ECO:0000259" key="6">
    <source>
        <dbReference type="Pfam" id="PF01765"/>
    </source>
</evidence>
<reference evidence="7 8" key="1">
    <citation type="submission" date="2019-02" db="EMBL/GenBank/DDBJ databases">
        <title>Deep-cultivation of Planctomycetes and their phenomic and genomic characterization uncovers novel biology.</title>
        <authorList>
            <person name="Wiegand S."/>
            <person name="Jogler M."/>
            <person name="Boedeker C."/>
            <person name="Pinto D."/>
            <person name="Vollmers J."/>
            <person name="Rivas-Marin E."/>
            <person name="Kohn T."/>
            <person name="Peeters S.H."/>
            <person name="Heuer A."/>
            <person name="Rast P."/>
            <person name="Oberbeckmann S."/>
            <person name="Bunk B."/>
            <person name="Jeske O."/>
            <person name="Meyerdierks A."/>
            <person name="Storesund J.E."/>
            <person name="Kallscheuer N."/>
            <person name="Luecker S."/>
            <person name="Lage O.M."/>
            <person name="Pohl T."/>
            <person name="Merkel B.J."/>
            <person name="Hornburger P."/>
            <person name="Mueller R.-W."/>
            <person name="Bruemmer F."/>
            <person name="Labrenz M."/>
            <person name="Spormann A.M."/>
            <person name="Op Den Camp H."/>
            <person name="Overmann J."/>
            <person name="Amann R."/>
            <person name="Jetten M.S.M."/>
            <person name="Mascher T."/>
            <person name="Medema M.H."/>
            <person name="Devos D.P."/>
            <person name="Kaster A.-K."/>
            <person name="Ovreas L."/>
            <person name="Rohde M."/>
            <person name="Galperin M.Y."/>
            <person name="Jogler C."/>
        </authorList>
    </citation>
    <scope>NUCLEOTIDE SEQUENCE [LARGE SCALE GENOMIC DNA]</scope>
    <source>
        <strain evidence="7 8">Pla111</strain>
    </source>
</reference>
<evidence type="ECO:0000256" key="1">
    <source>
        <dbReference type="ARBA" id="ARBA00005912"/>
    </source>
</evidence>
<dbReference type="Proteomes" id="UP000318995">
    <property type="component" value="Unassembled WGS sequence"/>
</dbReference>
<feature type="domain" description="Ribosome recycling factor" evidence="6">
    <location>
        <begin position="21"/>
        <end position="184"/>
    </location>
</feature>
<sequence length="187" mass="20731">MTVEEVLIDAEERMIKAVEKLKNDLNGIRTGRANPGMVDSLRVDAYGSPTPLKQLASVSAPEPQQLVIRPFDPSVIKDIEKAIVASDLGLAPQSDGKVVRLNIPALSGDVRKKMVARTKDLTEETRVSIRNVRRDANKHLDQLEKDKELSEDECKTYKTDVQDLTTKHEGQAGDLAKSKEAEVMEQL</sequence>
<dbReference type="Pfam" id="PF01765">
    <property type="entry name" value="RRF"/>
    <property type="match status" value="1"/>
</dbReference>
<dbReference type="InterPro" id="IPR023584">
    <property type="entry name" value="Ribosome_recyc_fac_dom"/>
</dbReference>
<evidence type="ECO:0000313" key="7">
    <source>
        <dbReference type="EMBL" id="TWT47340.1"/>
    </source>
</evidence>
<dbReference type="GO" id="GO:0006415">
    <property type="term" value="P:translational termination"/>
    <property type="evidence" value="ECO:0007669"/>
    <property type="project" value="UniProtKB-UniRule"/>
</dbReference>
<dbReference type="HAMAP" id="MF_00040">
    <property type="entry name" value="RRF"/>
    <property type="match status" value="1"/>
</dbReference>
<gene>
    <name evidence="3 7" type="primary">frr</name>
    <name evidence="7" type="ORF">Pla111_09530</name>
</gene>
<proteinExistence type="inferred from homology"/>
<organism evidence="7 8">
    <name type="scientific">Botrimarina hoheduenensis</name>
    <dbReference type="NCBI Taxonomy" id="2528000"/>
    <lineage>
        <taxon>Bacteria</taxon>
        <taxon>Pseudomonadati</taxon>
        <taxon>Planctomycetota</taxon>
        <taxon>Planctomycetia</taxon>
        <taxon>Pirellulales</taxon>
        <taxon>Lacipirellulaceae</taxon>
        <taxon>Botrimarina</taxon>
    </lineage>
</organism>
<evidence type="ECO:0000256" key="5">
    <source>
        <dbReference type="SAM" id="MobiDB-lite"/>
    </source>
</evidence>
<keyword evidence="3" id="KW-0963">Cytoplasm</keyword>
<evidence type="ECO:0000256" key="2">
    <source>
        <dbReference type="ARBA" id="ARBA00022917"/>
    </source>
</evidence>
<dbReference type="GO" id="GO:0043023">
    <property type="term" value="F:ribosomal large subunit binding"/>
    <property type="evidence" value="ECO:0007669"/>
    <property type="project" value="TreeGrafter"/>
</dbReference>
<dbReference type="NCBIfam" id="TIGR00496">
    <property type="entry name" value="frr"/>
    <property type="match status" value="1"/>
</dbReference>
<dbReference type="InterPro" id="IPR002661">
    <property type="entry name" value="Ribosome_recyc_fac"/>
</dbReference>
<dbReference type="PANTHER" id="PTHR20982">
    <property type="entry name" value="RIBOSOME RECYCLING FACTOR"/>
    <property type="match status" value="1"/>
</dbReference>
<dbReference type="AlphaFoldDB" id="A0A5C5W9K0"/>
<keyword evidence="2 3" id="KW-0648">Protein biosynthesis</keyword>
<keyword evidence="8" id="KW-1185">Reference proteome</keyword>
<dbReference type="SUPFAM" id="SSF55194">
    <property type="entry name" value="Ribosome recycling factor, RRF"/>
    <property type="match status" value="1"/>
</dbReference>
<dbReference type="GO" id="GO:0005737">
    <property type="term" value="C:cytoplasm"/>
    <property type="evidence" value="ECO:0007669"/>
    <property type="project" value="UniProtKB-SubCell"/>
</dbReference>
<comment type="subcellular location">
    <subcellularLocation>
        <location evidence="3">Cytoplasm</location>
    </subcellularLocation>
</comment>